<dbReference type="AlphaFoldDB" id="A0A5P9W976"/>
<protein>
    <recommendedName>
        <fullName evidence="2">Sensor histidine kinase</fullName>
    </recommendedName>
</protein>
<dbReference type="EMBL" id="MH830363">
    <property type="protein sequence ID" value="QFX76143.1"/>
    <property type="molecule type" value="Genomic_DNA"/>
</dbReference>
<keyword evidence="1" id="KW-0614">Plasmid</keyword>
<reference evidence="1" key="1">
    <citation type="submission" date="2018-09" db="EMBL/GenBank/DDBJ databases">
        <title>Analysis of transferable multi-drug resistant plasmids carrying optrA in one Enterococcus isolates from swin.</title>
        <authorList>
            <person name="Chen L."/>
        </authorList>
    </citation>
    <scope>NUCLEOTIDE SEQUENCE</scope>
    <source>
        <plasmid evidence="1">p1</plasmid>
    </source>
</reference>
<name>A0A5P9W976_ENTFL</name>
<evidence type="ECO:0000313" key="1">
    <source>
        <dbReference type="EMBL" id="QFX76143.1"/>
    </source>
</evidence>
<accession>A0A5P9W976</accession>
<proteinExistence type="predicted"/>
<geneLocation type="plasmid" evidence="1">
    <name>p1</name>
</geneLocation>
<sequence length="157" mass="18181">MRKRTIKTQLVLSFLAIATLIIGSISLVALSLTNNHFSKYVEERQEDLLNQYVYTIDLLWLNSGETWNSEELAALSEKALENNIYFSIEDEQGNMVWELKGKNLKSAQDKLKKNALKVSEKKNVKLDETIEAKKKLINDGNEFWKSNVLLFRTFCLY</sequence>
<evidence type="ECO:0008006" key="2">
    <source>
        <dbReference type="Google" id="ProtNLM"/>
    </source>
</evidence>
<organism evidence="1">
    <name type="scientific">Enterococcus faecalis</name>
    <name type="common">Streptococcus faecalis</name>
    <dbReference type="NCBI Taxonomy" id="1351"/>
    <lineage>
        <taxon>Bacteria</taxon>
        <taxon>Bacillati</taxon>
        <taxon>Bacillota</taxon>
        <taxon>Bacilli</taxon>
        <taxon>Lactobacillales</taxon>
        <taxon>Enterococcaceae</taxon>
        <taxon>Enterococcus</taxon>
    </lineage>
</organism>